<gene>
    <name evidence="1" type="ORF">XBKB1_2220002</name>
</gene>
<dbReference type="HOGENOM" id="CLU_150733_1_1_6"/>
<reference evidence="1" key="1">
    <citation type="submission" date="2013-07" db="EMBL/GenBank/DDBJ databases">
        <title>Sub-species coevolution in mutualistic symbiosis.</title>
        <authorList>
            <person name="Murfin K."/>
            <person name="Klassen J."/>
            <person name="Lee M."/>
            <person name="Forst S."/>
            <person name="Stock P."/>
            <person name="Goodrich-Blair H."/>
        </authorList>
    </citation>
    <scope>NUCLEOTIDE SEQUENCE [LARGE SCALE GENOMIC DNA]</scope>
    <source>
        <strain evidence="1">Kraussei Becker Underwood</strain>
    </source>
</reference>
<evidence type="ECO:0000313" key="1">
    <source>
        <dbReference type="EMBL" id="CDH23946.1"/>
    </source>
</evidence>
<name>A0A077PT27_XENBV</name>
<dbReference type="Proteomes" id="UP000028493">
    <property type="component" value="Unassembled WGS sequence"/>
</dbReference>
<comment type="caution">
    <text evidence="1">The sequence shown here is derived from an EMBL/GenBank/DDBJ whole genome shotgun (WGS) entry which is preliminary data.</text>
</comment>
<evidence type="ECO:0008006" key="2">
    <source>
        <dbReference type="Google" id="ProtNLM"/>
    </source>
</evidence>
<dbReference type="Gene3D" id="1.20.120.330">
    <property type="entry name" value="Nucleotidyltransferases domain 2"/>
    <property type="match status" value="1"/>
</dbReference>
<dbReference type="RefSeq" id="WP_038196288.1">
    <property type="nucleotide sequence ID" value="NZ_CAWLXS010000216.1"/>
</dbReference>
<sequence>MSILPREYLDSAKEMIDQNADEIVFRNCISRSYYGLYHSICAFLKHCPPTTHEGVITYLMSPSERKKENIDQMLLISLGAVLKQQKIKRHRADYDLLADVDFNDADTSILASEKIIDKMSSNQSKSNLQPSL</sequence>
<accession>A0A077PT27</accession>
<proteinExistence type="predicted"/>
<organism evidence="1">
    <name type="scientific">Xenorhabdus bovienii str. kraussei Becker Underwood</name>
    <dbReference type="NCBI Taxonomy" id="1398204"/>
    <lineage>
        <taxon>Bacteria</taxon>
        <taxon>Pseudomonadati</taxon>
        <taxon>Pseudomonadota</taxon>
        <taxon>Gammaproteobacteria</taxon>
        <taxon>Enterobacterales</taxon>
        <taxon>Morganellaceae</taxon>
        <taxon>Xenorhabdus</taxon>
    </lineage>
</organism>
<dbReference type="AlphaFoldDB" id="A0A077PT27"/>
<dbReference type="EMBL" id="CBSZ010000138">
    <property type="protein sequence ID" value="CDH23946.1"/>
    <property type="molecule type" value="Genomic_DNA"/>
</dbReference>
<protein>
    <recommendedName>
        <fullName evidence="2">HEPN domain-containing protein</fullName>
    </recommendedName>
</protein>